<name>A0AB39ZJP6_DROSZ</name>
<organism evidence="1 2">
    <name type="scientific">Drosophila suzukii</name>
    <name type="common">Spotted-wing drosophila fruit fly</name>
    <dbReference type="NCBI Taxonomy" id="28584"/>
    <lineage>
        <taxon>Eukaryota</taxon>
        <taxon>Metazoa</taxon>
        <taxon>Ecdysozoa</taxon>
        <taxon>Arthropoda</taxon>
        <taxon>Hexapoda</taxon>
        <taxon>Insecta</taxon>
        <taxon>Pterygota</taxon>
        <taxon>Neoptera</taxon>
        <taxon>Endopterygota</taxon>
        <taxon>Diptera</taxon>
        <taxon>Brachycera</taxon>
        <taxon>Muscomorpha</taxon>
        <taxon>Ephydroidea</taxon>
        <taxon>Drosophilidae</taxon>
        <taxon>Drosophila</taxon>
        <taxon>Sophophora</taxon>
    </lineage>
</organism>
<accession>A0AB39ZJP6</accession>
<protein>
    <submittedName>
        <fullName evidence="2">Uncharacterized protein</fullName>
    </submittedName>
</protein>
<gene>
    <name evidence="2" type="primary">LOC108015219</name>
</gene>
<evidence type="ECO:0000313" key="2">
    <source>
        <dbReference type="RefSeq" id="XP_016937049.1"/>
    </source>
</evidence>
<dbReference type="Proteomes" id="UP001652628">
    <property type="component" value="Chromosome X"/>
</dbReference>
<dbReference type="AlphaFoldDB" id="A0AB39ZJP6"/>
<sequence length="58" mass="6601">MVEKKKPLQLLRMARSTLSIIYNDHFLWTFVKSYGLFSLAIPVAKFLDGFQVLPTGGI</sequence>
<dbReference type="GeneID" id="108015219"/>
<keyword evidence="1" id="KW-1185">Reference proteome</keyword>
<evidence type="ECO:0000313" key="1">
    <source>
        <dbReference type="Proteomes" id="UP001652628"/>
    </source>
</evidence>
<dbReference type="RefSeq" id="XP_016937049.1">
    <property type="nucleotide sequence ID" value="XM_017081560.4"/>
</dbReference>
<reference evidence="2" key="1">
    <citation type="submission" date="2025-08" db="UniProtKB">
        <authorList>
            <consortium name="RefSeq"/>
        </authorList>
    </citation>
    <scope>IDENTIFICATION</scope>
</reference>
<proteinExistence type="predicted"/>